<dbReference type="InterPro" id="IPR050685">
    <property type="entry name" value="LDLR"/>
</dbReference>
<accession>A0A8S3J2A4</accession>
<sequence>CVARSLMCNGVRDCADGSDENPKYCASLCNSNEIQCVNPGNGSVCIPNSFMCNGVRDCVDGSDESPSYCRFSATTTMSTTYFPLTTMTKNNEI</sequence>
<reference evidence="9" key="1">
    <citation type="submission" date="2021-02" db="EMBL/GenBank/DDBJ databases">
        <authorList>
            <person name="Nowell W R."/>
        </authorList>
    </citation>
    <scope>NUCLEOTIDE SEQUENCE</scope>
</reference>
<dbReference type="GO" id="GO:0012505">
    <property type="term" value="C:endomembrane system"/>
    <property type="evidence" value="ECO:0007669"/>
    <property type="project" value="UniProtKB-SubCell"/>
</dbReference>
<dbReference type="InterPro" id="IPR023415">
    <property type="entry name" value="LDLR_class-A_CS"/>
</dbReference>
<dbReference type="EMBL" id="CAJOBI010338325">
    <property type="protein sequence ID" value="CAF5209228.1"/>
    <property type="molecule type" value="Genomic_DNA"/>
</dbReference>
<keyword evidence="3" id="KW-0812">Transmembrane</keyword>
<dbReference type="SMART" id="SM00192">
    <property type="entry name" value="LDLa"/>
    <property type="match status" value="2"/>
</dbReference>
<dbReference type="Gene3D" id="4.10.400.10">
    <property type="entry name" value="Low-density Lipoprotein Receptor"/>
    <property type="match status" value="1"/>
</dbReference>
<dbReference type="SUPFAM" id="SSF57424">
    <property type="entry name" value="LDL receptor-like module"/>
    <property type="match status" value="2"/>
</dbReference>
<gene>
    <name evidence="9" type="ORF">SMN809_LOCUS77830</name>
</gene>
<dbReference type="GO" id="GO:0016192">
    <property type="term" value="P:vesicle-mediated transport"/>
    <property type="evidence" value="ECO:0007669"/>
    <property type="project" value="UniProtKB-ARBA"/>
</dbReference>
<evidence type="ECO:0000256" key="1">
    <source>
        <dbReference type="ARBA" id="ARBA00004167"/>
    </source>
</evidence>
<comment type="subcellular location">
    <subcellularLocation>
        <location evidence="2">Endomembrane system</location>
    </subcellularLocation>
    <subcellularLocation>
        <location evidence="1">Membrane</location>
        <topology evidence="1">Single-pass membrane protein</topology>
    </subcellularLocation>
</comment>
<keyword evidence="4" id="KW-0677">Repeat</keyword>
<evidence type="ECO:0000313" key="9">
    <source>
        <dbReference type="EMBL" id="CAF5209228.1"/>
    </source>
</evidence>
<proteinExistence type="predicted"/>
<comment type="caution">
    <text evidence="9">The sequence shown here is derived from an EMBL/GenBank/DDBJ whole genome shotgun (WGS) entry which is preliminary data.</text>
</comment>
<keyword evidence="6" id="KW-0472">Membrane</keyword>
<protein>
    <submittedName>
        <fullName evidence="9">Uncharacterized protein</fullName>
    </submittedName>
</protein>
<keyword evidence="5" id="KW-1133">Transmembrane helix</keyword>
<organism evidence="9 10">
    <name type="scientific">Rotaria magnacalcarata</name>
    <dbReference type="NCBI Taxonomy" id="392030"/>
    <lineage>
        <taxon>Eukaryota</taxon>
        <taxon>Metazoa</taxon>
        <taxon>Spiralia</taxon>
        <taxon>Gnathifera</taxon>
        <taxon>Rotifera</taxon>
        <taxon>Eurotatoria</taxon>
        <taxon>Bdelloidea</taxon>
        <taxon>Philodinida</taxon>
        <taxon>Philodinidae</taxon>
        <taxon>Rotaria</taxon>
    </lineage>
</organism>
<dbReference type="InterPro" id="IPR002172">
    <property type="entry name" value="LDrepeatLR_classA_rpt"/>
</dbReference>
<evidence type="ECO:0000256" key="4">
    <source>
        <dbReference type="ARBA" id="ARBA00022737"/>
    </source>
</evidence>
<dbReference type="Proteomes" id="UP000676336">
    <property type="component" value="Unassembled WGS sequence"/>
</dbReference>
<evidence type="ECO:0000256" key="7">
    <source>
        <dbReference type="ARBA" id="ARBA00023157"/>
    </source>
</evidence>
<evidence type="ECO:0000256" key="6">
    <source>
        <dbReference type="ARBA" id="ARBA00023136"/>
    </source>
</evidence>
<evidence type="ECO:0000313" key="10">
    <source>
        <dbReference type="Proteomes" id="UP000676336"/>
    </source>
</evidence>
<dbReference type="PROSITE" id="PS50068">
    <property type="entry name" value="LDLRA_2"/>
    <property type="match status" value="2"/>
</dbReference>
<dbReference type="GO" id="GO:0005886">
    <property type="term" value="C:plasma membrane"/>
    <property type="evidence" value="ECO:0007669"/>
    <property type="project" value="TreeGrafter"/>
</dbReference>
<dbReference type="AlphaFoldDB" id="A0A8S3J2A4"/>
<dbReference type="Gene3D" id="2.40.128.620">
    <property type="match status" value="1"/>
</dbReference>
<comment type="caution">
    <text evidence="8">Lacks conserved residue(s) required for the propagation of feature annotation.</text>
</comment>
<name>A0A8S3J2A4_9BILA</name>
<dbReference type="InterPro" id="IPR036055">
    <property type="entry name" value="LDL_receptor-like_sf"/>
</dbReference>
<feature type="non-terminal residue" evidence="9">
    <location>
        <position position="1"/>
    </location>
</feature>
<evidence type="ECO:0000256" key="5">
    <source>
        <dbReference type="ARBA" id="ARBA00022989"/>
    </source>
</evidence>
<keyword evidence="7" id="KW-1015">Disulfide bond</keyword>
<evidence type="ECO:0000256" key="3">
    <source>
        <dbReference type="ARBA" id="ARBA00022692"/>
    </source>
</evidence>
<dbReference type="CDD" id="cd00112">
    <property type="entry name" value="LDLa"/>
    <property type="match status" value="2"/>
</dbReference>
<evidence type="ECO:0000256" key="2">
    <source>
        <dbReference type="ARBA" id="ARBA00004308"/>
    </source>
</evidence>
<dbReference type="PROSITE" id="PS01209">
    <property type="entry name" value="LDLRA_1"/>
    <property type="match status" value="1"/>
</dbReference>
<dbReference type="Pfam" id="PF00057">
    <property type="entry name" value="Ldl_recept_a"/>
    <property type="match status" value="2"/>
</dbReference>
<evidence type="ECO:0000256" key="8">
    <source>
        <dbReference type="PROSITE-ProRule" id="PRU00124"/>
    </source>
</evidence>
<dbReference type="PANTHER" id="PTHR24270">
    <property type="entry name" value="LOW-DENSITY LIPOPROTEIN RECEPTOR-RELATED"/>
    <property type="match status" value="1"/>
</dbReference>